<gene>
    <name evidence="10" type="ORF">M441DRAFT_141292</name>
</gene>
<dbReference type="InterPro" id="IPR024080">
    <property type="entry name" value="Neurolysin/TOP_N"/>
</dbReference>
<keyword evidence="6 7" id="KW-0482">Metalloprotease</keyword>
<evidence type="ECO:0000256" key="1">
    <source>
        <dbReference type="ARBA" id="ARBA00006040"/>
    </source>
</evidence>
<evidence type="ECO:0000256" key="3">
    <source>
        <dbReference type="ARBA" id="ARBA00022723"/>
    </source>
</evidence>
<sequence length="714" mass="80313">MSSPQAHEQPVSQCTASSLVQGAESVLGNSAKLIDRLVASTTLENVSFANFILPIAWDENVRISHRNSSVIHEFTSSDPVLREAAAKVRRLFQDFETTLFMREDVSRRCEAVRQKKEDISVESKHLLEVFYQTFLRNGTFSRSAEDKSKVQEINQSLAKLEFAFRENIRTADASLSLDPDELQGVPQRLLDGLPREADSGKVLLSASDLQNGFYRTATESSETRRAIVYAYETLYQANRPIFDEIIQQRALRARLLGYRSHAALRISERLAETPETVSNFLSEIAIGLREAGEGEVSRLRDRKQADLESRGKPFDGKLWLWDVSHYHQKVVAENFSLDGMTISDYFPLTSVLNNATELLGHLFGLRFERVSKEQNWDARDIDMAPQTHIWHEDVQHFVVWDSGEQGKFLGHLYLDLFSRPGKSGGPSLHNIVPGFTNEAGHRQHPRSAILSGYSRPSDGSPCTLRYFQVVLLFHELGHAIHDLVSITQFARFHGPDGTPVDFGEFPSQLLENLCHVPLVIHEISQHVSTLRNGHSSHLNQDQEGAAAAATNPPEKIPEASIRVLLQRSKAMEALDHLNQIFLARFDLEVNEANSNQVAEATDIPALFNSLRAEIYLAEIPQPNQDEPGWGCYYTSFKHFIHEYDAGYYGYLFAKSIADDVFDTLGGDAKNAEAFQRYRRTVLEKGGSVPGRDALKEFLGREPSTEAFCKHLGMV</sequence>
<dbReference type="Proteomes" id="UP000240493">
    <property type="component" value="Unassembled WGS sequence"/>
</dbReference>
<proteinExistence type="inferred from homology"/>
<organism evidence="10 11">
    <name type="scientific">Trichoderma asperellum (strain ATCC 204424 / CBS 433.97 / NBRC 101777)</name>
    <dbReference type="NCBI Taxonomy" id="1042311"/>
    <lineage>
        <taxon>Eukaryota</taxon>
        <taxon>Fungi</taxon>
        <taxon>Dikarya</taxon>
        <taxon>Ascomycota</taxon>
        <taxon>Pezizomycotina</taxon>
        <taxon>Sordariomycetes</taxon>
        <taxon>Hypocreomycetidae</taxon>
        <taxon>Hypocreales</taxon>
        <taxon>Hypocreaceae</taxon>
        <taxon>Trichoderma</taxon>
    </lineage>
</organism>
<dbReference type="InterPro" id="IPR045090">
    <property type="entry name" value="Pept_M3A_M3B"/>
</dbReference>
<evidence type="ECO:0000259" key="9">
    <source>
        <dbReference type="Pfam" id="PF01432"/>
    </source>
</evidence>
<evidence type="ECO:0000256" key="4">
    <source>
        <dbReference type="ARBA" id="ARBA00022801"/>
    </source>
</evidence>
<protein>
    <recommendedName>
        <fullName evidence="9">Peptidase M3A/M3B catalytic domain-containing protein</fullName>
    </recommendedName>
</protein>
<keyword evidence="3 7" id="KW-0479">Metal-binding</keyword>
<comment type="similarity">
    <text evidence="1 7">Belongs to the peptidase M3 family.</text>
</comment>
<keyword evidence="4 7" id="KW-0378">Hydrolase</keyword>
<evidence type="ECO:0000256" key="2">
    <source>
        <dbReference type="ARBA" id="ARBA00022670"/>
    </source>
</evidence>
<dbReference type="GO" id="GO:0005758">
    <property type="term" value="C:mitochondrial intermembrane space"/>
    <property type="evidence" value="ECO:0007669"/>
    <property type="project" value="TreeGrafter"/>
</dbReference>
<feature type="domain" description="Peptidase M3A/M3B catalytic" evidence="9">
    <location>
        <begin position="219"/>
        <end position="712"/>
    </location>
</feature>
<name>A0A2T3Z809_TRIA4</name>
<evidence type="ECO:0000256" key="6">
    <source>
        <dbReference type="ARBA" id="ARBA00023049"/>
    </source>
</evidence>
<feature type="compositionally biased region" description="Polar residues" evidence="8">
    <location>
        <begin position="531"/>
        <end position="542"/>
    </location>
</feature>
<dbReference type="Pfam" id="PF01432">
    <property type="entry name" value="Peptidase_M3"/>
    <property type="match status" value="1"/>
</dbReference>
<accession>A0A2T3Z809</accession>
<keyword evidence="11" id="KW-1185">Reference proteome</keyword>
<evidence type="ECO:0000256" key="8">
    <source>
        <dbReference type="SAM" id="MobiDB-lite"/>
    </source>
</evidence>
<reference evidence="10 11" key="1">
    <citation type="submission" date="2016-07" db="EMBL/GenBank/DDBJ databases">
        <title>Multiple horizontal gene transfer events from other fungi enriched the ability of initially mycotrophic Trichoderma (Ascomycota) to feed on dead plant biomass.</title>
        <authorList>
            <consortium name="DOE Joint Genome Institute"/>
            <person name="Aerts A."/>
            <person name="Atanasova L."/>
            <person name="Chenthamara K."/>
            <person name="Zhang J."/>
            <person name="Grujic M."/>
            <person name="Henrissat B."/>
            <person name="Kuo A."/>
            <person name="Salamov A."/>
            <person name="Lipzen A."/>
            <person name="Labutti K."/>
            <person name="Barry K."/>
            <person name="Miao Y."/>
            <person name="Rahimi M.J."/>
            <person name="Shen Q."/>
            <person name="Grigoriev I.V."/>
            <person name="Kubicek C.P."/>
            <person name="Druzhinina I.S."/>
        </authorList>
    </citation>
    <scope>NUCLEOTIDE SEQUENCE [LARGE SCALE GENOMIC DNA]</scope>
    <source>
        <strain evidence="10 11">CBS 433.97</strain>
    </source>
</reference>
<dbReference type="EMBL" id="KZ679262">
    <property type="protein sequence ID" value="PTB40944.1"/>
    <property type="molecule type" value="Genomic_DNA"/>
</dbReference>
<dbReference type="SUPFAM" id="SSF55486">
    <property type="entry name" value="Metalloproteases ('zincins'), catalytic domain"/>
    <property type="match status" value="1"/>
</dbReference>
<dbReference type="Gene3D" id="1.20.1050.40">
    <property type="entry name" value="Endopeptidase. Chain P, domain 1"/>
    <property type="match status" value="1"/>
</dbReference>
<evidence type="ECO:0000256" key="5">
    <source>
        <dbReference type="ARBA" id="ARBA00022833"/>
    </source>
</evidence>
<comment type="cofactor">
    <cofactor evidence="7">
        <name>Zn(2+)</name>
        <dbReference type="ChEBI" id="CHEBI:29105"/>
    </cofactor>
    <text evidence="7">Binds 1 zinc ion.</text>
</comment>
<evidence type="ECO:0000313" key="11">
    <source>
        <dbReference type="Proteomes" id="UP000240493"/>
    </source>
</evidence>
<dbReference type="InterPro" id="IPR024077">
    <property type="entry name" value="Neurolysin/TOP_dom2"/>
</dbReference>
<dbReference type="GO" id="GO:0046872">
    <property type="term" value="F:metal ion binding"/>
    <property type="evidence" value="ECO:0007669"/>
    <property type="project" value="UniProtKB-UniRule"/>
</dbReference>
<dbReference type="InterPro" id="IPR001567">
    <property type="entry name" value="Pept_M3A_M3B_dom"/>
</dbReference>
<feature type="region of interest" description="Disordered" evidence="8">
    <location>
        <begin position="531"/>
        <end position="552"/>
    </location>
</feature>
<dbReference type="GO" id="GO:0006508">
    <property type="term" value="P:proteolysis"/>
    <property type="evidence" value="ECO:0007669"/>
    <property type="project" value="UniProtKB-KW"/>
</dbReference>
<dbReference type="PANTHER" id="PTHR11804:SF84">
    <property type="entry name" value="SACCHAROLYSIN"/>
    <property type="match status" value="1"/>
</dbReference>
<evidence type="ECO:0000256" key="7">
    <source>
        <dbReference type="RuleBase" id="RU003435"/>
    </source>
</evidence>
<evidence type="ECO:0000313" key="10">
    <source>
        <dbReference type="EMBL" id="PTB40944.1"/>
    </source>
</evidence>
<dbReference type="PANTHER" id="PTHR11804">
    <property type="entry name" value="PROTEASE M3 THIMET OLIGOPEPTIDASE-RELATED"/>
    <property type="match status" value="1"/>
</dbReference>
<dbReference type="GO" id="GO:0004222">
    <property type="term" value="F:metalloendopeptidase activity"/>
    <property type="evidence" value="ECO:0007669"/>
    <property type="project" value="InterPro"/>
</dbReference>
<dbReference type="OrthoDB" id="534666at2759"/>
<dbReference type="AlphaFoldDB" id="A0A2T3Z809"/>
<keyword evidence="5 7" id="KW-0862">Zinc</keyword>
<dbReference type="GO" id="GO:0006518">
    <property type="term" value="P:peptide metabolic process"/>
    <property type="evidence" value="ECO:0007669"/>
    <property type="project" value="TreeGrafter"/>
</dbReference>
<dbReference type="CDD" id="cd06455">
    <property type="entry name" value="M3A_TOP"/>
    <property type="match status" value="1"/>
</dbReference>
<dbReference type="Gene3D" id="1.10.1370.10">
    <property type="entry name" value="Neurolysin, domain 3"/>
    <property type="match status" value="1"/>
</dbReference>
<dbReference type="Gene3D" id="3.40.390.10">
    <property type="entry name" value="Collagenase (Catalytic Domain)"/>
    <property type="match status" value="1"/>
</dbReference>
<dbReference type="InterPro" id="IPR024079">
    <property type="entry name" value="MetalloPept_cat_dom_sf"/>
</dbReference>
<keyword evidence="2 7" id="KW-0645">Protease</keyword>